<keyword evidence="1" id="KW-0862">Zinc</keyword>
<feature type="region of interest" description="Disordered" evidence="2">
    <location>
        <begin position="394"/>
        <end position="432"/>
    </location>
</feature>
<evidence type="ECO:0000313" key="4">
    <source>
        <dbReference type="EMBL" id="OHE91716.1"/>
    </source>
</evidence>
<evidence type="ECO:0000313" key="5">
    <source>
        <dbReference type="Proteomes" id="UP000176998"/>
    </source>
</evidence>
<gene>
    <name evidence="4" type="ORF">CORC01_13007</name>
</gene>
<evidence type="ECO:0000256" key="2">
    <source>
        <dbReference type="SAM" id="MobiDB-lite"/>
    </source>
</evidence>
<comment type="caution">
    <text evidence="4">The sequence shown here is derived from an EMBL/GenBank/DDBJ whole genome shotgun (WGS) entry which is preliminary data.</text>
</comment>
<name>A0A1G4ARI0_9PEZI</name>
<proteinExistence type="predicted"/>
<evidence type="ECO:0000259" key="3">
    <source>
        <dbReference type="PROSITE" id="PS50089"/>
    </source>
</evidence>
<feature type="compositionally biased region" description="Acidic residues" evidence="2">
    <location>
        <begin position="398"/>
        <end position="423"/>
    </location>
</feature>
<dbReference type="OrthoDB" id="4831216at2759"/>
<dbReference type="EMBL" id="MJBS01000173">
    <property type="protein sequence ID" value="OHE91716.1"/>
    <property type="molecule type" value="Genomic_DNA"/>
</dbReference>
<dbReference type="Proteomes" id="UP000176998">
    <property type="component" value="Unassembled WGS sequence"/>
</dbReference>
<dbReference type="GeneID" id="34566135"/>
<protein>
    <recommendedName>
        <fullName evidence="3">RING-type domain-containing protein</fullName>
    </recommendedName>
</protein>
<dbReference type="GO" id="GO:0008270">
    <property type="term" value="F:zinc ion binding"/>
    <property type="evidence" value="ECO:0007669"/>
    <property type="project" value="UniProtKB-KW"/>
</dbReference>
<dbReference type="SUPFAM" id="SSF57850">
    <property type="entry name" value="RING/U-box"/>
    <property type="match status" value="1"/>
</dbReference>
<keyword evidence="1" id="KW-0479">Metal-binding</keyword>
<organism evidence="4 5">
    <name type="scientific">Colletotrichum orchidophilum</name>
    <dbReference type="NCBI Taxonomy" id="1209926"/>
    <lineage>
        <taxon>Eukaryota</taxon>
        <taxon>Fungi</taxon>
        <taxon>Dikarya</taxon>
        <taxon>Ascomycota</taxon>
        <taxon>Pezizomycotina</taxon>
        <taxon>Sordariomycetes</taxon>
        <taxon>Hypocreomycetidae</taxon>
        <taxon>Glomerellales</taxon>
        <taxon>Glomerellaceae</taxon>
        <taxon>Colletotrichum</taxon>
    </lineage>
</organism>
<reference evidence="4 5" key="1">
    <citation type="submission" date="2016-09" db="EMBL/GenBank/DDBJ databases">
        <authorList>
            <person name="Capua I."/>
            <person name="De Benedictis P."/>
            <person name="Joannis T."/>
            <person name="Lombin L.H."/>
            <person name="Cattoli G."/>
        </authorList>
    </citation>
    <scope>NUCLEOTIDE SEQUENCE [LARGE SCALE GENOMIC DNA]</scope>
    <source>
        <strain evidence="4 5">IMI 309357</strain>
    </source>
</reference>
<sequence>MAPPNYDSADINRWMRAMSVTREDTSPCETEFPISPVIDYAQVASSLTGMTSKSASHRESPASGSGETSTFTISARCAKRSAGCGDAQSENGIAEGSAKRLRYSYTPLAASTPNPPAADTFVYPNFEWHRQDGRKTEDEVTEMEETNHIVSRIRATSLSQEEQTTVISSYWPEIRDDYYRSLCDPSIRFCIPCLICQENCADVRTPPCTVNFEMPVILACGHMIGENCLKEWFQAREHADEPKNCPVCRMKLQCSECKDAFAYSFLCHDSHVPNTQTYSEQPMEQTICNQCQAETDFGSRVLQGEHIAEPFPGGGVSQHLQAWFRQVRDTFETEAKIRVGHGLRPIDVTGMVHKEIFAEMEAWLYFLKENVTYSMQGRIETMERELDQNRWWNRASADSEDESEDYEGEGYDEDESLTEDEEYGGANYRWWD</sequence>
<feature type="domain" description="RING-type" evidence="3">
    <location>
        <begin position="193"/>
        <end position="249"/>
    </location>
</feature>
<accession>A0A1G4ARI0</accession>
<dbReference type="InterPro" id="IPR013083">
    <property type="entry name" value="Znf_RING/FYVE/PHD"/>
</dbReference>
<dbReference type="RefSeq" id="XP_022468888.1">
    <property type="nucleotide sequence ID" value="XM_022624625.1"/>
</dbReference>
<dbReference type="PROSITE" id="PS50089">
    <property type="entry name" value="ZF_RING_2"/>
    <property type="match status" value="1"/>
</dbReference>
<dbReference type="AlphaFoldDB" id="A0A1G4ARI0"/>
<keyword evidence="1" id="KW-0863">Zinc-finger</keyword>
<keyword evidence="5" id="KW-1185">Reference proteome</keyword>
<dbReference type="Gene3D" id="3.30.40.10">
    <property type="entry name" value="Zinc/RING finger domain, C3HC4 (zinc finger)"/>
    <property type="match status" value="1"/>
</dbReference>
<evidence type="ECO:0000256" key="1">
    <source>
        <dbReference type="PROSITE-ProRule" id="PRU00175"/>
    </source>
</evidence>
<dbReference type="InterPro" id="IPR001841">
    <property type="entry name" value="Znf_RING"/>
</dbReference>